<protein>
    <submittedName>
        <fullName evidence="2">Non-heme haloperoxidase</fullName>
    </submittedName>
</protein>
<dbReference type="SUPFAM" id="SSF53474">
    <property type="entry name" value="alpha/beta-Hydrolases"/>
    <property type="match status" value="1"/>
</dbReference>
<dbReference type="GeneID" id="22111007"/>
<dbReference type="InterPro" id="IPR029058">
    <property type="entry name" value="AB_hydrolase_fold"/>
</dbReference>
<evidence type="ECO:0000313" key="3">
    <source>
        <dbReference type="Proteomes" id="UP000001547"/>
    </source>
</evidence>
<keyword evidence="3" id="KW-1185">Reference proteome</keyword>
<dbReference type="InterPro" id="IPR000073">
    <property type="entry name" value="AB_hydrolase_1"/>
</dbReference>
<dbReference type="Pfam" id="PF00561">
    <property type="entry name" value="Abhydrolase_1"/>
    <property type="match status" value="1"/>
</dbReference>
<dbReference type="RefSeq" id="YP_009101317.1">
    <property type="nucleotide sequence ID" value="NC_025444.1"/>
</dbReference>
<dbReference type="InterPro" id="IPR050471">
    <property type="entry name" value="AB_hydrolase"/>
</dbReference>
<evidence type="ECO:0000313" key="2">
    <source>
        <dbReference type="EMBL" id="ADB93757.1"/>
    </source>
</evidence>
<dbReference type="PANTHER" id="PTHR43433">
    <property type="entry name" value="HYDROLASE, ALPHA/BETA FOLD FAMILY PROTEIN"/>
    <property type="match status" value="1"/>
</dbReference>
<sequence>MAGLNRKIILTADGFRVGVTEVGQGVPLVFLHGLSVSAQAYDELFIQLAEKGFRVIGLDAANHGDSGSLPWGHTVEDMTRVTLSALDRLDIHRAIFAGHSMGGGMVVEIAASNPHRVAAAILLDAAAGAEHHKGIALTPGPNLPYRAVKFFFGGINDVLGDGILALKTRTPRERLSLLTNLRESVGGLRFVRSAYALTKADTVPLLEAMQRHGVPTAVLHGLHDQIVPYEAGLSAARMTEATFYGVDGYHSWMVADPELAADLMTLALLDLYPQRYIQGAG</sequence>
<dbReference type="KEGG" id="vg:22111007"/>
<dbReference type="PRINTS" id="PR00111">
    <property type="entry name" value="ABHYDROLASE"/>
</dbReference>
<reference evidence="3" key="1">
    <citation type="submission" date="2009-12" db="EMBL/GenBank/DDBJ databases">
        <authorList>
            <person name="Jacobs-Sera D."/>
            <person name="Zellars M."/>
            <person name="Wells M.E."/>
            <person name="Webb J.L."/>
            <person name="Ware V.C."/>
            <person name="Vazquez E."/>
            <person name="TamarapuParthasarathy P."/>
            <person name="Smith I.A."/>
            <person name="Simon S.E."/>
            <person name="Shaffer C.D."/>
            <person name="Rubin M.R."/>
            <person name="Rosenzweig R.F."/>
            <person name="Rinehart C.A."/>
            <person name="Qin H."/>
            <person name="Pillay I."/>
            <person name="Payne D.E.II."/>
            <person name="Padolina J.M."/>
            <person name="Novick P.A."/>
            <person name="Miller E.S."/>
            <person name="Mayer E.S."/>
            <person name="Marzillier J.Y."/>
            <person name="Mageeney C.M."/>
            <person name="MacGibeny M.A."/>
            <person name="Li W."/>
            <person name="Lee J.Y."/>
            <person name="Kinnersley M.A."/>
            <person name="King-Smith C."/>
            <person name="King R.A."/>
            <person name="Kenna M.A."/>
            <person name="Kearse M.G."/>
            <person name="Johnson B.K."/>
            <person name="Johnson A.A."/>
            <person name="Johnson C.M."/>
            <person name="Hughes L.E."/>
            <person name="Harrison M."/>
            <person name="Guild N.A."/>
            <person name="Gilbert J.L."/>
            <person name="Fillman C.L."/>
            <person name="Felton C.M."/>
            <person name="Dunbar D.A."/>
            <person name="Dennehy J.J."/>
            <person name="DeJong R.J."/>
            <person name="Carson S."/>
            <person name="Burnett S.H."/>
            <person name="Breakwell D.P."/>
            <person name="Berrios J.E."/>
            <person name="Benjamin R.C."/>
            <person name="Anderson J.J."/>
            <person name="Bradley K.W."/>
            <person name="Khaja R."/>
            <person name="Lee E."/>
            <person name="Barker L.P."/>
            <person name="Lewis M.F."/>
            <person name="Jordan T.C."/>
            <person name="Cresawn S.G."/>
            <person name="Grace M.A."/>
            <person name="Pope W.H."/>
            <person name="Ko C."/>
            <person name="Russell D.A."/>
            <person name="Peebles C.L."/>
            <person name="Lawrence J.L."/>
            <person name="Hendrix R.W."/>
            <person name="Hatfull G.F."/>
        </authorList>
    </citation>
    <scope>NUCLEOTIDE SEQUENCE [LARGE SCALE GENOMIC DNA]</scope>
</reference>
<dbReference type="OrthoDB" id="6494at10239"/>
<dbReference type="Gene3D" id="3.40.50.1820">
    <property type="entry name" value="alpha/beta hydrolase"/>
    <property type="match status" value="1"/>
</dbReference>
<feature type="domain" description="AB hydrolase-1" evidence="1">
    <location>
        <begin position="27"/>
        <end position="232"/>
    </location>
</feature>
<name>D3JZC6_9CAUD</name>
<organism evidence="2 3">
    <name type="scientific">Mycobacterium phage RedRock</name>
    <dbReference type="NCBI Taxonomy" id="711470"/>
    <lineage>
        <taxon>Viruses</taxon>
        <taxon>Duplodnaviria</taxon>
        <taxon>Heunggongvirae</taxon>
        <taxon>Uroviricota</taxon>
        <taxon>Caudoviricetes</taxon>
        <taxon>Fromanvirus</taxon>
        <taxon>Fromanvirus redrock</taxon>
    </lineage>
</organism>
<evidence type="ECO:0000259" key="1">
    <source>
        <dbReference type="Pfam" id="PF00561"/>
    </source>
</evidence>
<dbReference type="ESTHER" id="9caud-d3jzc6">
    <property type="family name" value="Haloperoxidase"/>
</dbReference>
<dbReference type="EMBL" id="GU339467">
    <property type="protein sequence ID" value="ADB93757.1"/>
    <property type="molecule type" value="Genomic_DNA"/>
</dbReference>
<dbReference type="Proteomes" id="UP000001547">
    <property type="component" value="Segment"/>
</dbReference>
<dbReference type="PANTHER" id="PTHR43433:SF1">
    <property type="entry name" value="BLL5160 PROTEIN"/>
    <property type="match status" value="1"/>
</dbReference>
<proteinExistence type="predicted"/>
<accession>D3JZC6</accession>
<gene>
    <name evidence="2" type="primary">64</name>
    <name evidence="2" type="ORF">REDROCK_64</name>
</gene>